<dbReference type="GO" id="GO:0044753">
    <property type="term" value="C:amphisome"/>
    <property type="evidence" value="ECO:0000318"/>
    <property type="project" value="GO_Central"/>
</dbReference>
<dbReference type="Pfam" id="PF00569">
    <property type="entry name" value="ZZ"/>
    <property type="match status" value="1"/>
</dbReference>
<dbReference type="KEGG" id="dpx:DAPPUDRAFT_306852"/>
<dbReference type="HOGENOM" id="CLU_1262689_0_0_1"/>
<evidence type="ECO:0000256" key="2">
    <source>
        <dbReference type="ARBA" id="ARBA00022771"/>
    </source>
</evidence>
<dbReference type="InterPro" id="IPR000433">
    <property type="entry name" value="Znf_ZZ"/>
</dbReference>
<dbReference type="PROSITE" id="PS01357">
    <property type="entry name" value="ZF_ZZ_1"/>
    <property type="match status" value="1"/>
</dbReference>
<feature type="domain" description="ZZ-type" evidence="4">
    <location>
        <begin position="138"/>
        <end position="165"/>
    </location>
</feature>
<accession>E9GZ28</accession>
<dbReference type="GO" id="GO:0000423">
    <property type="term" value="P:mitophagy"/>
    <property type="evidence" value="ECO:0000318"/>
    <property type="project" value="GO_Central"/>
</dbReference>
<dbReference type="AlphaFoldDB" id="E9GZ28"/>
<dbReference type="PANTHER" id="PTHR15090">
    <property type="entry name" value="SEQUESTOSOME 1-RELATED"/>
    <property type="match status" value="1"/>
</dbReference>
<name>E9GZ28_DAPPU</name>
<evidence type="ECO:0000313" key="5">
    <source>
        <dbReference type="EMBL" id="EFX75256.1"/>
    </source>
</evidence>
<dbReference type="InterPro" id="IPR043145">
    <property type="entry name" value="Znf_ZZ_sf"/>
</dbReference>
<dbReference type="STRING" id="6669.E9GZ28"/>
<evidence type="ECO:0000259" key="4">
    <source>
        <dbReference type="PROSITE" id="PS01357"/>
    </source>
</evidence>
<sequence>MNMPEVTLTFKCGVIGANGQVDPNSYKFLTWSYVAGNSTVSDTASFSHISLAQRVLGVYPHLADEATKIVYVDEDNDRIAIPCDNIKETLAALRVITKGHLDDHESPIRIFIQLVSTSASAHLATGNCLGNVHRDLHCSICKTELSGFVYKCLQCENDFTLCGHCETAGKHPEHVVVRFVEDQLHCLPEMKQLLCVQQQDHSAVETTKIKLKTCTLRVL</sequence>
<dbReference type="PANTHER" id="PTHR15090:SF0">
    <property type="entry name" value="SEQUESTOSOME-1"/>
    <property type="match status" value="1"/>
</dbReference>
<dbReference type="InParanoid" id="E9GZ28"/>
<keyword evidence="2" id="KW-0863">Zinc-finger</keyword>
<keyword evidence="1" id="KW-0479">Metal-binding</keyword>
<organism evidence="5 6">
    <name type="scientific">Daphnia pulex</name>
    <name type="common">Water flea</name>
    <dbReference type="NCBI Taxonomy" id="6669"/>
    <lineage>
        <taxon>Eukaryota</taxon>
        <taxon>Metazoa</taxon>
        <taxon>Ecdysozoa</taxon>
        <taxon>Arthropoda</taxon>
        <taxon>Crustacea</taxon>
        <taxon>Branchiopoda</taxon>
        <taxon>Diplostraca</taxon>
        <taxon>Cladocera</taxon>
        <taxon>Anomopoda</taxon>
        <taxon>Daphniidae</taxon>
        <taxon>Daphnia</taxon>
    </lineage>
</organism>
<dbReference type="Proteomes" id="UP000000305">
    <property type="component" value="Unassembled WGS sequence"/>
</dbReference>
<dbReference type="SMART" id="SM00291">
    <property type="entry name" value="ZnF_ZZ"/>
    <property type="match status" value="1"/>
</dbReference>
<dbReference type="GO" id="GO:0005080">
    <property type="term" value="F:protein kinase C binding"/>
    <property type="evidence" value="ECO:0000318"/>
    <property type="project" value="GO_Central"/>
</dbReference>
<dbReference type="GO" id="GO:0008270">
    <property type="term" value="F:zinc ion binding"/>
    <property type="evidence" value="ECO:0007669"/>
    <property type="project" value="UniProtKB-KW"/>
</dbReference>
<keyword evidence="6" id="KW-1185">Reference proteome</keyword>
<keyword evidence="3" id="KW-0862">Zinc</keyword>
<evidence type="ECO:0000256" key="3">
    <source>
        <dbReference type="ARBA" id="ARBA00022833"/>
    </source>
</evidence>
<gene>
    <name evidence="5" type="ORF">DAPPUDRAFT_306852</name>
</gene>
<evidence type="ECO:0000313" key="6">
    <source>
        <dbReference type="Proteomes" id="UP000000305"/>
    </source>
</evidence>
<proteinExistence type="predicted"/>
<dbReference type="EMBL" id="GL732576">
    <property type="protein sequence ID" value="EFX75256.1"/>
    <property type="molecule type" value="Genomic_DNA"/>
</dbReference>
<dbReference type="InterPro" id="IPR052260">
    <property type="entry name" value="Autophagy_Rcpt_SigReg"/>
</dbReference>
<evidence type="ECO:0000256" key="1">
    <source>
        <dbReference type="ARBA" id="ARBA00022723"/>
    </source>
</evidence>
<dbReference type="GO" id="GO:0070530">
    <property type="term" value="F:K63-linked polyubiquitin modification-dependent protein binding"/>
    <property type="evidence" value="ECO:0000318"/>
    <property type="project" value="GO_Central"/>
</dbReference>
<dbReference type="OrthoDB" id="441278at2759"/>
<reference evidence="5 6" key="1">
    <citation type="journal article" date="2011" name="Science">
        <title>The ecoresponsive genome of Daphnia pulex.</title>
        <authorList>
            <person name="Colbourne J.K."/>
            <person name="Pfrender M.E."/>
            <person name="Gilbert D."/>
            <person name="Thomas W.K."/>
            <person name="Tucker A."/>
            <person name="Oakley T.H."/>
            <person name="Tokishita S."/>
            <person name="Aerts A."/>
            <person name="Arnold G.J."/>
            <person name="Basu M.K."/>
            <person name="Bauer D.J."/>
            <person name="Caceres C.E."/>
            <person name="Carmel L."/>
            <person name="Casola C."/>
            <person name="Choi J.H."/>
            <person name="Detter J.C."/>
            <person name="Dong Q."/>
            <person name="Dusheyko S."/>
            <person name="Eads B.D."/>
            <person name="Frohlich T."/>
            <person name="Geiler-Samerotte K.A."/>
            <person name="Gerlach D."/>
            <person name="Hatcher P."/>
            <person name="Jogdeo S."/>
            <person name="Krijgsveld J."/>
            <person name="Kriventseva E.V."/>
            <person name="Kultz D."/>
            <person name="Laforsch C."/>
            <person name="Lindquist E."/>
            <person name="Lopez J."/>
            <person name="Manak J.R."/>
            <person name="Muller J."/>
            <person name="Pangilinan J."/>
            <person name="Patwardhan R.P."/>
            <person name="Pitluck S."/>
            <person name="Pritham E.J."/>
            <person name="Rechtsteiner A."/>
            <person name="Rho M."/>
            <person name="Rogozin I.B."/>
            <person name="Sakarya O."/>
            <person name="Salamov A."/>
            <person name="Schaack S."/>
            <person name="Shapiro H."/>
            <person name="Shiga Y."/>
            <person name="Skalitzky C."/>
            <person name="Smith Z."/>
            <person name="Souvorov A."/>
            <person name="Sung W."/>
            <person name="Tang Z."/>
            <person name="Tsuchiya D."/>
            <person name="Tu H."/>
            <person name="Vos H."/>
            <person name="Wang M."/>
            <person name="Wolf Y.I."/>
            <person name="Yamagata H."/>
            <person name="Yamada T."/>
            <person name="Ye Y."/>
            <person name="Shaw J.R."/>
            <person name="Andrews J."/>
            <person name="Crease T.J."/>
            <person name="Tang H."/>
            <person name="Lucas S.M."/>
            <person name="Robertson H.M."/>
            <person name="Bork P."/>
            <person name="Koonin E.V."/>
            <person name="Zdobnov E.M."/>
            <person name="Grigoriev I.V."/>
            <person name="Lynch M."/>
            <person name="Boore J.L."/>
        </authorList>
    </citation>
    <scope>NUCLEOTIDE SEQUENCE [LARGE SCALE GENOMIC DNA]</scope>
</reference>
<dbReference type="FunFam" id="3.30.60.90:FF:000042">
    <property type="entry name" value="Uncharacterized protein"/>
    <property type="match status" value="1"/>
</dbReference>
<dbReference type="GO" id="GO:0035973">
    <property type="term" value="P:aggrephagy"/>
    <property type="evidence" value="ECO:0000318"/>
    <property type="project" value="GO_Central"/>
</dbReference>
<dbReference type="GO" id="GO:0016235">
    <property type="term" value="C:aggresome"/>
    <property type="evidence" value="ECO:0000318"/>
    <property type="project" value="GO_Central"/>
</dbReference>
<dbReference type="SUPFAM" id="SSF57850">
    <property type="entry name" value="RING/U-box"/>
    <property type="match status" value="1"/>
</dbReference>
<protein>
    <recommendedName>
        <fullName evidence="4">ZZ-type domain-containing protein</fullName>
    </recommendedName>
</protein>
<dbReference type="Gene3D" id="3.30.60.90">
    <property type="match status" value="1"/>
</dbReference>
<dbReference type="GO" id="GO:0007032">
    <property type="term" value="P:endosome organization"/>
    <property type="evidence" value="ECO:0000318"/>
    <property type="project" value="GO_Central"/>
</dbReference>